<feature type="transmembrane region" description="Helical" evidence="1">
    <location>
        <begin position="12"/>
        <end position="36"/>
    </location>
</feature>
<sequence length="134" mass="15040">MNRLARKLFIRFSLIIGFVLLLTYVANTFLLPGYYLPEKKSNLADLASVLAEQEGAEREADLAGLEQEADLAGLEQAYGVTIVHVPFTTNVDELNNSVKWALARKGIALSKFWITEDSVEKLAQHMPVKKIYEQ</sequence>
<proteinExistence type="predicted"/>
<accession>A0A3A3GSM9</accession>
<organism evidence="2 3">
    <name type="scientific">Paenibacillus thiaminolyticus</name>
    <name type="common">Bacillus thiaminolyticus</name>
    <dbReference type="NCBI Taxonomy" id="49283"/>
    <lineage>
        <taxon>Bacteria</taxon>
        <taxon>Bacillati</taxon>
        <taxon>Bacillota</taxon>
        <taxon>Bacilli</taxon>
        <taxon>Bacillales</taxon>
        <taxon>Paenibacillaceae</taxon>
        <taxon>Paenibacillus</taxon>
    </lineage>
</organism>
<evidence type="ECO:0000256" key="1">
    <source>
        <dbReference type="SAM" id="Phobius"/>
    </source>
</evidence>
<protein>
    <submittedName>
        <fullName evidence="2">Uncharacterized protein</fullName>
    </submittedName>
</protein>
<keyword evidence="1" id="KW-1133">Transmembrane helix</keyword>
<dbReference type="AlphaFoldDB" id="A0A3A3GSM9"/>
<keyword evidence="1" id="KW-0812">Transmembrane</keyword>
<keyword evidence="1" id="KW-0472">Membrane</keyword>
<dbReference type="EMBL" id="QYZD01000001">
    <property type="protein sequence ID" value="RJG26759.1"/>
    <property type="molecule type" value="Genomic_DNA"/>
</dbReference>
<reference evidence="2 3" key="1">
    <citation type="submission" date="2018-09" db="EMBL/GenBank/DDBJ databases">
        <title>Paenibacillus SK2017-BO5.</title>
        <authorList>
            <person name="Piskunova J.V."/>
            <person name="Dubiley S.A."/>
            <person name="Severinov K.V."/>
        </authorList>
    </citation>
    <scope>NUCLEOTIDE SEQUENCE [LARGE SCALE GENOMIC DNA]</scope>
    <source>
        <strain evidence="2 3">BO5</strain>
    </source>
</reference>
<evidence type="ECO:0000313" key="2">
    <source>
        <dbReference type="EMBL" id="RJG26759.1"/>
    </source>
</evidence>
<comment type="caution">
    <text evidence="2">The sequence shown here is derived from an EMBL/GenBank/DDBJ whole genome shotgun (WGS) entry which is preliminary data.</text>
</comment>
<dbReference type="Proteomes" id="UP000266177">
    <property type="component" value="Unassembled WGS sequence"/>
</dbReference>
<evidence type="ECO:0000313" key="3">
    <source>
        <dbReference type="Proteomes" id="UP000266177"/>
    </source>
</evidence>
<gene>
    <name evidence="2" type="ORF">DQX05_01655</name>
</gene>
<name>A0A3A3GSM9_PANTH</name>